<keyword evidence="3" id="KW-0804">Transcription</keyword>
<dbReference type="STRING" id="118967.SAMN02745191_1237"/>
<dbReference type="Pfam" id="PF00359">
    <property type="entry name" value="PTS_EIIA_2"/>
    <property type="match status" value="1"/>
</dbReference>
<keyword evidence="2" id="KW-0805">Transcription regulation</keyword>
<gene>
    <name evidence="7" type="ORF">SAMN02745191_1237</name>
</gene>
<dbReference type="InterPro" id="IPR036390">
    <property type="entry name" value="WH_DNA-bd_sf"/>
</dbReference>
<dbReference type="GO" id="GO:0006355">
    <property type="term" value="P:regulation of DNA-templated transcription"/>
    <property type="evidence" value="ECO:0007669"/>
    <property type="project" value="InterPro"/>
</dbReference>
<evidence type="ECO:0000313" key="7">
    <source>
        <dbReference type="EMBL" id="SJZ65815.1"/>
    </source>
</evidence>
<dbReference type="OrthoDB" id="3175596at2"/>
<proteinExistence type="predicted"/>
<feature type="domain" description="PRD" evidence="6">
    <location>
        <begin position="286"/>
        <end position="392"/>
    </location>
</feature>
<protein>
    <submittedName>
        <fullName evidence="7">Transcriptional antiterminator</fullName>
    </submittedName>
</protein>
<dbReference type="InterPro" id="IPR036634">
    <property type="entry name" value="PRD_sf"/>
</dbReference>
<evidence type="ECO:0000256" key="3">
    <source>
        <dbReference type="ARBA" id="ARBA00023163"/>
    </source>
</evidence>
<dbReference type="SUPFAM" id="SSF55804">
    <property type="entry name" value="Phoshotransferase/anion transport protein"/>
    <property type="match status" value="1"/>
</dbReference>
<dbReference type="InterPro" id="IPR036388">
    <property type="entry name" value="WH-like_DNA-bd_sf"/>
</dbReference>
<dbReference type="PROSITE" id="PS51099">
    <property type="entry name" value="PTS_EIIB_TYPE_2"/>
    <property type="match status" value="1"/>
</dbReference>
<dbReference type="GO" id="GO:0009401">
    <property type="term" value="P:phosphoenolpyruvate-dependent sugar phosphotransferase system"/>
    <property type="evidence" value="ECO:0007669"/>
    <property type="project" value="InterPro"/>
</dbReference>
<dbReference type="InterPro" id="IPR050661">
    <property type="entry name" value="BglG_antiterminators"/>
</dbReference>
<organism evidence="7 8">
    <name type="scientific">Anaerorhabdus furcosa</name>
    <dbReference type="NCBI Taxonomy" id="118967"/>
    <lineage>
        <taxon>Bacteria</taxon>
        <taxon>Bacillati</taxon>
        <taxon>Bacillota</taxon>
        <taxon>Erysipelotrichia</taxon>
        <taxon>Erysipelotrichales</taxon>
        <taxon>Erysipelotrichaceae</taxon>
        <taxon>Anaerorhabdus</taxon>
    </lineage>
</organism>
<name>A0A1T4MG23_9FIRM</name>
<dbReference type="InterPro" id="IPR013011">
    <property type="entry name" value="PTS_EIIB_2"/>
</dbReference>
<dbReference type="Gene3D" id="1.10.10.10">
    <property type="entry name" value="Winged helix-like DNA-binding domain superfamily/Winged helix DNA-binding domain"/>
    <property type="match status" value="2"/>
</dbReference>
<dbReference type="Pfam" id="PF00874">
    <property type="entry name" value="PRD"/>
    <property type="match status" value="1"/>
</dbReference>
<dbReference type="Pfam" id="PF08279">
    <property type="entry name" value="HTH_11"/>
    <property type="match status" value="2"/>
</dbReference>
<evidence type="ECO:0000256" key="2">
    <source>
        <dbReference type="ARBA" id="ARBA00023015"/>
    </source>
</evidence>
<dbReference type="Proteomes" id="UP000243297">
    <property type="component" value="Unassembled WGS sequence"/>
</dbReference>
<feature type="domain" description="PTS EIIB type-2" evidence="5">
    <location>
        <begin position="396"/>
        <end position="486"/>
    </location>
</feature>
<dbReference type="RefSeq" id="WP_078711648.1">
    <property type="nucleotide sequence ID" value="NZ_FUWY01000003.1"/>
</dbReference>
<feature type="domain" description="PTS EIIA type-2" evidence="4">
    <location>
        <begin position="547"/>
        <end position="689"/>
    </location>
</feature>
<evidence type="ECO:0000259" key="5">
    <source>
        <dbReference type="PROSITE" id="PS51099"/>
    </source>
</evidence>
<keyword evidence="1" id="KW-0677">Repeat</keyword>
<evidence type="ECO:0000259" key="6">
    <source>
        <dbReference type="PROSITE" id="PS51372"/>
    </source>
</evidence>
<dbReference type="Gene3D" id="3.40.930.10">
    <property type="entry name" value="Mannitol-specific EII, Chain A"/>
    <property type="match status" value="1"/>
</dbReference>
<dbReference type="GO" id="GO:0008982">
    <property type="term" value="F:protein-N(PI)-phosphohistidine-sugar phosphotransferase activity"/>
    <property type="evidence" value="ECO:0007669"/>
    <property type="project" value="InterPro"/>
</dbReference>
<dbReference type="Gene3D" id="1.10.1790.10">
    <property type="entry name" value="PRD domain"/>
    <property type="match status" value="2"/>
</dbReference>
<dbReference type="CDD" id="cd05568">
    <property type="entry name" value="PTS_IIB_bgl_like"/>
    <property type="match status" value="1"/>
</dbReference>
<accession>A0A1T4MG23</accession>
<dbReference type="PROSITE" id="PS51372">
    <property type="entry name" value="PRD_2"/>
    <property type="match status" value="1"/>
</dbReference>
<dbReference type="AlphaFoldDB" id="A0A1T4MG23"/>
<sequence>MNIRTKKIIISILDNPEITITQLAYEFNVSERSIRNDIQELNNFLCEKKMKEIIIHQNKDISFDYSDLKSCLHLINESGFYDYKLSRDERIYIIIEMLLKADDYLTISEMAERLYISVSTVNMDLKVLSEFAKKHDVSYTSEQYKGIKLEGDEYSKRMLLLDMICSDTSVFSIGLSRTFNESLKDKGIDRVNQVMSYFESNCKIMMTDSSYKRINAYLYIMMHRIREGYLIRDIASKIDEQYKINANKLCQLIDQEFALNLPVEEINGVANILSNLKYLKTNKVSNDIIRIQFYVNRLIEELKKSLHLDLSNDYLFFIRLCLHVEYMTRKKIQHVIDEKILKEVCNENKHIAQAIDGSMYILEELLNRPIKEIEKEYIVLHVCAAIERKKIKESGIKVVLVSDVGIASSQLLLEKIKNNFDFSIIDILPVHASDNFELEGVDMILSTVKSRESKIEIPWIKINLNFSDDDYSKITQAVNSIKSQRLLNEKGIKEENLVSEITEILREYNLKEEREIVERVKSVVKKQISSKDTSENSEITEKKKLSELLPIEMIEFGKDASTWKESISKSAEILLNKGYIEKRYIDAMINKIESNGPYMVLAKGFAVPHAGVDDGGKKTGFSLIKLNHSVDYNSPLGEVQFVCCLSVTDMASHLRAFFSLVNLLQNKEFYQKMMECQTPKCLHKLIEEYE</sequence>
<keyword evidence="8" id="KW-1185">Reference proteome</keyword>
<dbReference type="InterPro" id="IPR002178">
    <property type="entry name" value="PTS_EIIA_type-2_dom"/>
</dbReference>
<dbReference type="InterPro" id="IPR013196">
    <property type="entry name" value="HTH_11"/>
</dbReference>
<dbReference type="PANTHER" id="PTHR30185:SF18">
    <property type="entry name" value="TRANSCRIPTIONAL REGULATOR MTLR"/>
    <property type="match status" value="1"/>
</dbReference>
<evidence type="ECO:0000259" key="4">
    <source>
        <dbReference type="PROSITE" id="PS51094"/>
    </source>
</evidence>
<dbReference type="SUPFAM" id="SSF46785">
    <property type="entry name" value="Winged helix' DNA-binding domain"/>
    <property type="match status" value="1"/>
</dbReference>
<dbReference type="PROSITE" id="PS51094">
    <property type="entry name" value="PTS_EIIA_TYPE_2"/>
    <property type="match status" value="1"/>
</dbReference>
<dbReference type="InterPro" id="IPR011608">
    <property type="entry name" value="PRD"/>
</dbReference>
<dbReference type="EMBL" id="FUWY01000003">
    <property type="protein sequence ID" value="SJZ65815.1"/>
    <property type="molecule type" value="Genomic_DNA"/>
</dbReference>
<dbReference type="PANTHER" id="PTHR30185">
    <property type="entry name" value="CRYPTIC BETA-GLUCOSIDE BGL OPERON ANTITERMINATOR"/>
    <property type="match status" value="1"/>
</dbReference>
<dbReference type="SUPFAM" id="SSF63520">
    <property type="entry name" value="PTS-regulatory domain, PRD"/>
    <property type="match status" value="2"/>
</dbReference>
<evidence type="ECO:0000313" key="8">
    <source>
        <dbReference type="Proteomes" id="UP000243297"/>
    </source>
</evidence>
<evidence type="ECO:0000256" key="1">
    <source>
        <dbReference type="ARBA" id="ARBA00022737"/>
    </source>
</evidence>
<reference evidence="8" key="1">
    <citation type="submission" date="2017-02" db="EMBL/GenBank/DDBJ databases">
        <authorList>
            <person name="Varghese N."/>
            <person name="Submissions S."/>
        </authorList>
    </citation>
    <scope>NUCLEOTIDE SEQUENCE [LARGE SCALE GENOMIC DNA]</scope>
    <source>
        <strain evidence="8">ATCC 25662</strain>
    </source>
</reference>
<dbReference type="InterPro" id="IPR016152">
    <property type="entry name" value="PTrfase/Anion_transptr"/>
</dbReference>